<sequence length="74" mass="7696">MLLGYGRGRSTIAVTVIVGRGTVEDLAEASLVALALKAQLVAPGLARFSGNARSDVVVKTALHPDRPILPLTCK</sequence>
<organism evidence="1 2">
    <name type="scientific">Nepenthes gracilis</name>
    <name type="common">Slender pitcher plant</name>
    <dbReference type="NCBI Taxonomy" id="150966"/>
    <lineage>
        <taxon>Eukaryota</taxon>
        <taxon>Viridiplantae</taxon>
        <taxon>Streptophyta</taxon>
        <taxon>Embryophyta</taxon>
        <taxon>Tracheophyta</taxon>
        <taxon>Spermatophyta</taxon>
        <taxon>Magnoliopsida</taxon>
        <taxon>eudicotyledons</taxon>
        <taxon>Gunneridae</taxon>
        <taxon>Pentapetalae</taxon>
        <taxon>Caryophyllales</taxon>
        <taxon>Nepenthaceae</taxon>
        <taxon>Nepenthes</taxon>
    </lineage>
</organism>
<comment type="caution">
    <text evidence="1">The sequence shown here is derived from an EMBL/GenBank/DDBJ whole genome shotgun (WGS) entry which is preliminary data.</text>
</comment>
<protein>
    <submittedName>
        <fullName evidence="1">Uncharacterized protein</fullName>
    </submittedName>
</protein>
<gene>
    <name evidence="1" type="ORF">Nepgr_028807</name>
</gene>
<keyword evidence="2" id="KW-1185">Reference proteome</keyword>
<name>A0AAD3TCZ2_NEPGR</name>
<dbReference type="Proteomes" id="UP001279734">
    <property type="component" value="Unassembled WGS sequence"/>
</dbReference>
<evidence type="ECO:0000313" key="1">
    <source>
        <dbReference type="EMBL" id="GMH26964.1"/>
    </source>
</evidence>
<evidence type="ECO:0000313" key="2">
    <source>
        <dbReference type="Proteomes" id="UP001279734"/>
    </source>
</evidence>
<dbReference type="AlphaFoldDB" id="A0AAD3TCZ2"/>
<proteinExistence type="predicted"/>
<dbReference type="EMBL" id="BSYO01000032">
    <property type="protein sequence ID" value="GMH26964.1"/>
    <property type="molecule type" value="Genomic_DNA"/>
</dbReference>
<accession>A0AAD3TCZ2</accession>
<reference evidence="1" key="1">
    <citation type="submission" date="2023-05" db="EMBL/GenBank/DDBJ databases">
        <title>Nepenthes gracilis genome sequencing.</title>
        <authorList>
            <person name="Fukushima K."/>
        </authorList>
    </citation>
    <scope>NUCLEOTIDE SEQUENCE</scope>
    <source>
        <strain evidence="1">SING2019-196</strain>
    </source>
</reference>